<sequence>MTGSSVRWLGALSASLALALTGDDPRDAHADDFSVAAALENVPMLAHAEKVVDYTLRAKLDATAHTVHGEGTIVWKNVSTKPVSELWFHLYLNAFKNQSSTFLRAPIGGFRGTTVPADWGTIDVRKLTLVDGEERHDLWQAAETKRANDDDETEARVPLPREVQPGDSITLEVEWDDKLPAIVERTGYDGSFHMVAQWFPKLATIEPDGTFAHFPFHHLGEFYADFGHFDVTLDVPKDYVVGATGPLVEERTEGDRRIERHVQDDVHDFAWTAWDQFAKRTEKMGNVDVTVLYPRGNDAAAERQLETMRFAFPHFGSLYGEYPYSVLTLVHPPMTADEAGGMEYPTLITTGVRGMPWTPKGLLALELTVIHEFGHQYFYGLIASNEDKWPFLDEGLNTYAESESMGAWKGPGSAFDMFGLKIGDVDVHAASARQFAHDEPIAQPANDFETGSAYGALVYSRTGTILETLRRVYGDRVMQRTLGTYARKYRFRHPRPDDLIEVFRTEMGERAAKTLRTALFDKGWVDYVATSISSYPSHAPWGIFDVNGKRETIARSGAASSRYSGWALVTRRGTLSFPVDIELVAEDGTRTRVPWDGEGEFVRVPYSGASPLRSVVIDPDDRVLLDEKPENDFATAGNQTPTGAPRTRERSTYWAQLLTGLVAP</sequence>
<evidence type="ECO:0000259" key="3">
    <source>
        <dbReference type="Pfam" id="PF01433"/>
    </source>
</evidence>
<dbReference type="PANTHER" id="PTHR45726">
    <property type="entry name" value="LEUKOTRIENE A-4 HYDROLASE"/>
    <property type="match status" value="1"/>
</dbReference>
<dbReference type="GO" id="GO:0008270">
    <property type="term" value="F:zinc ion binding"/>
    <property type="evidence" value="ECO:0007669"/>
    <property type="project" value="InterPro"/>
</dbReference>
<keyword evidence="5" id="KW-1185">Reference proteome</keyword>
<feature type="chain" id="PRO_5005467216" evidence="2">
    <location>
        <begin position="20"/>
        <end position="664"/>
    </location>
</feature>
<keyword evidence="4" id="KW-0645">Protease</keyword>
<dbReference type="SUPFAM" id="SSF55486">
    <property type="entry name" value="Metalloproteases ('zincins'), catalytic domain"/>
    <property type="match status" value="1"/>
</dbReference>
<evidence type="ECO:0000256" key="2">
    <source>
        <dbReference type="SAM" id="SignalP"/>
    </source>
</evidence>
<protein>
    <submittedName>
        <fullName evidence="4">Aminopeptidase N</fullName>
    </submittedName>
</protein>
<reference evidence="4 5" key="1">
    <citation type="submission" date="2015-08" db="EMBL/GenBank/DDBJ databases">
        <authorList>
            <person name="Babu N.S."/>
            <person name="Beckwith C.J."/>
            <person name="Beseler K.G."/>
            <person name="Brison A."/>
            <person name="Carone J.V."/>
            <person name="Caskin T.P."/>
            <person name="Diamond M."/>
            <person name="Durham M.E."/>
            <person name="Foxe J.M."/>
            <person name="Go M."/>
            <person name="Henderson B.A."/>
            <person name="Jones I.B."/>
            <person name="McGettigan J.A."/>
            <person name="Micheletti S.J."/>
            <person name="Nasrallah M.E."/>
            <person name="Ortiz D."/>
            <person name="Piller C.R."/>
            <person name="Privatt S.R."/>
            <person name="Schneider S.L."/>
            <person name="Sharp S."/>
            <person name="Smith T.C."/>
            <person name="Stanton J.D."/>
            <person name="Ullery H.E."/>
            <person name="Wilson R.J."/>
            <person name="Serrano M.G."/>
            <person name="Buck G."/>
            <person name="Lee V."/>
            <person name="Wang Y."/>
            <person name="Carvalho R."/>
            <person name="Voegtly L."/>
            <person name="Shi R."/>
            <person name="Duckworth R."/>
            <person name="Johnson A."/>
            <person name="Loviza R."/>
            <person name="Walstead R."/>
            <person name="Shah Z."/>
            <person name="Kiflezghi M."/>
            <person name="Wade K."/>
            <person name="Ball S.L."/>
            <person name="Bradley K.W."/>
            <person name="Asai D.J."/>
            <person name="Bowman C.A."/>
            <person name="Russell D.A."/>
            <person name="Pope W.H."/>
            <person name="Jacobs-Sera D."/>
            <person name="Hendrix R.W."/>
            <person name="Hatfull G.F."/>
        </authorList>
    </citation>
    <scope>NUCLEOTIDE SEQUENCE [LARGE SCALE GENOMIC DNA]</scope>
    <source>
        <strain evidence="4 5">DSM 27648</strain>
    </source>
</reference>
<dbReference type="InterPro" id="IPR014782">
    <property type="entry name" value="Peptidase_M1_dom"/>
</dbReference>
<dbReference type="Proteomes" id="UP000064967">
    <property type="component" value="Chromosome"/>
</dbReference>
<proteinExistence type="predicted"/>
<dbReference type="Pfam" id="PF01433">
    <property type="entry name" value="Peptidase_M1"/>
    <property type="match status" value="1"/>
</dbReference>
<dbReference type="RefSeq" id="WP_146653893.1">
    <property type="nucleotide sequence ID" value="NZ_CP012333.1"/>
</dbReference>
<feature type="domain" description="Peptidase M1 membrane alanine aminopeptidase" evidence="3">
    <location>
        <begin position="320"/>
        <end position="509"/>
    </location>
</feature>
<keyword evidence="4" id="KW-0378">Hydrolase</keyword>
<dbReference type="STRING" id="1391654.AKJ09_09733"/>
<accession>A0A0K1QCA8</accession>
<organism evidence="4 5">
    <name type="scientific">Labilithrix luteola</name>
    <dbReference type="NCBI Taxonomy" id="1391654"/>
    <lineage>
        <taxon>Bacteria</taxon>
        <taxon>Pseudomonadati</taxon>
        <taxon>Myxococcota</taxon>
        <taxon>Polyangia</taxon>
        <taxon>Polyangiales</taxon>
        <taxon>Labilitrichaceae</taxon>
        <taxon>Labilithrix</taxon>
    </lineage>
</organism>
<feature type="region of interest" description="Disordered" evidence="1">
    <location>
        <begin position="628"/>
        <end position="648"/>
    </location>
</feature>
<gene>
    <name evidence="4" type="ORF">AKJ09_09733</name>
</gene>
<dbReference type="PANTHER" id="PTHR45726:SF3">
    <property type="entry name" value="LEUKOTRIENE A-4 HYDROLASE"/>
    <property type="match status" value="1"/>
</dbReference>
<evidence type="ECO:0000313" key="4">
    <source>
        <dbReference type="EMBL" id="AKV03070.1"/>
    </source>
</evidence>
<evidence type="ECO:0000313" key="5">
    <source>
        <dbReference type="Proteomes" id="UP000064967"/>
    </source>
</evidence>
<dbReference type="EMBL" id="CP012333">
    <property type="protein sequence ID" value="AKV03070.1"/>
    <property type="molecule type" value="Genomic_DNA"/>
</dbReference>
<dbReference type="InterPro" id="IPR027268">
    <property type="entry name" value="Peptidase_M4/M1_CTD_sf"/>
</dbReference>
<dbReference type="AlphaFoldDB" id="A0A0K1QCA8"/>
<dbReference type="InterPro" id="IPR034015">
    <property type="entry name" value="M1_LTA4H"/>
</dbReference>
<name>A0A0K1QCA8_9BACT</name>
<dbReference type="KEGG" id="llu:AKJ09_09733"/>
<keyword evidence="4" id="KW-0031">Aminopeptidase</keyword>
<dbReference type="PATRIC" id="fig|1391654.3.peg.9856"/>
<dbReference type="OrthoDB" id="9814383at2"/>
<keyword evidence="2" id="KW-0732">Signal</keyword>
<dbReference type="GO" id="GO:0004177">
    <property type="term" value="F:aminopeptidase activity"/>
    <property type="evidence" value="ECO:0007669"/>
    <property type="project" value="UniProtKB-KW"/>
</dbReference>
<dbReference type="Gene3D" id="1.10.390.10">
    <property type="entry name" value="Neutral Protease Domain 2"/>
    <property type="match status" value="1"/>
</dbReference>
<evidence type="ECO:0000256" key="1">
    <source>
        <dbReference type="SAM" id="MobiDB-lite"/>
    </source>
</evidence>
<dbReference type="CDD" id="cd09604">
    <property type="entry name" value="M1_APN_like"/>
    <property type="match status" value="1"/>
</dbReference>
<dbReference type="GO" id="GO:0008237">
    <property type="term" value="F:metallopeptidase activity"/>
    <property type="evidence" value="ECO:0007669"/>
    <property type="project" value="InterPro"/>
</dbReference>
<feature type="signal peptide" evidence="2">
    <location>
        <begin position="1"/>
        <end position="19"/>
    </location>
</feature>